<proteinExistence type="predicted"/>
<organism evidence="2 3">
    <name type="scientific">Raoultibacter timonensis</name>
    <dbReference type="NCBI Taxonomy" id="1907662"/>
    <lineage>
        <taxon>Bacteria</taxon>
        <taxon>Bacillati</taxon>
        <taxon>Actinomycetota</taxon>
        <taxon>Coriobacteriia</taxon>
        <taxon>Eggerthellales</taxon>
        <taxon>Eggerthellaceae</taxon>
        <taxon>Raoultibacter</taxon>
    </lineage>
</organism>
<dbReference type="Gene3D" id="3.30.70.20">
    <property type="match status" value="1"/>
</dbReference>
<reference evidence="2 3" key="1">
    <citation type="submission" date="2022-01" db="EMBL/GenBank/DDBJ databases">
        <title>Novel bile acid biosynthetic pathways are enriched in the microbiome of centenarians.</title>
        <authorList>
            <person name="Sato Y."/>
            <person name="Atarashi K."/>
            <person name="Plichta R.D."/>
            <person name="Arai Y."/>
            <person name="Sasajima S."/>
            <person name="Kearney M.S."/>
            <person name="Suda W."/>
            <person name="Takeshita K."/>
            <person name="Sasaki T."/>
            <person name="Okamoto S."/>
            <person name="Skelly N.A."/>
            <person name="Okamura Y."/>
            <person name="Vlamakis H."/>
            <person name="Li Y."/>
            <person name="Tanoue T."/>
            <person name="Takei H."/>
            <person name="Nittono H."/>
            <person name="Narushima S."/>
            <person name="Irie J."/>
            <person name="Itoh H."/>
            <person name="Moriya K."/>
            <person name="Sugiura Y."/>
            <person name="Suematsu M."/>
            <person name="Moritoki N."/>
            <person name="Shibata S."/>
            <person name="Littman R.D."/>
            <person name="Fischbach A.M."/>
            <person name="Uwamino Y."/>
            <person name="Inoue T."/>
            <person name="Honda A."/>
            <person name="Hattori M."/>
            <person name="Murai T."/>
            <person name="Xavier J.R."/>
            <person name="Hirose N."/>
            <person name="Honda K."/>
        </authorList>
    </citation>
    <scope>NUCLEOTIDE SEQUENCE [LARGE SCALE GENOMIC DNA]</scope>
    <source>
        <strain evidence="2 3">CE91-St30</strain>
    </source>
</reference>
<dbReference type="RefSeq" id="WP_102377681.1">
    <property type="nucleotide sequence ID" value="NZ_AP025564.1"/>
</dbReference>
<evidence type="ECO:0000313" key="2">
    <source>
        <dbReference type="EMBL" id="BDE96857.1"/>
    </source>
</evidence>
<dbReference type="SUPFAM" id="SSF54862">
    <property type="entry name" value="4Fe-4S ferredoxins"/>
    <property type="match status" value="1"/>
</dbReference>
<sequence length="115" mass="12646">MPQGILVDYEWCSGCHSCEMACAVETTHADFPEGHCGVKIHEEGIYQIGEDAWTDINMPVFTDLCDLCAKRMAEGGAEPTCVKHCQAHVLKFGEVEELAKDLAAKPKQVLYCLKG</sequence>
<name>A0ABM7WKF4_9ACTN</name>
<evidence type="ECO:0000259" key="1">
    <source>
        <dbReference type="PROSITE" id="PS51379"/>
    </source>
</evidence>
<feature type="domain" description="4Fe-4S ferredoxin-type" evidence="1">
    <location>
        <begin position="3"/>
        <end position="32"/>
    </location>
</feature>
<dbReference type="InterPro" id="IPR017896">
    <property type="entry name" value="4Fe4S_Fe-S-bd"/>
</dbReference>
<dbReference type="Proteomes" id="UP001320544">
    <property type="component" value="Chromosome"/>
</dbReference>
<dbReference type="PROSITE" id="PS51379">
    <property type="entry name" value="4FE4S_FER_2"/>
    <property type="match status" value="1"/>
</dbReference>
<evidence type="ECO:0000313" key="3">
    <source>
        <dbReference type="Proteomes" id="UP001320544"/>
    </source>
</evidence>
<keyword evidence="3" id="KW-1185">Reference proteome</keyword>
<accession>A0ABM7WKF4</accession>
<gene>
    <name evidence="2" type="ORF">CE91St30_21900</name>
</gene>
<protein>
    <submittedName>
        <fullName evidence="2">Oxidoreductase</fullName>
    </submittedName>
</protein>
<dbReference type="EMBL" id="AP025564">
    <property type="protein sequence ID" value="BDE96857.1"/>
    <property type="molecule type" value="Genomic_DNA"/>
</dbReference>